<feature type="region of interest" description="Disordered" evidence="2">
    <location>
        <begin position="1"/>
        <end position="37"/>
    </location>
</feature>
<proteinExistence type="inferred from homology"/>
<dbReference type="InterPro" id="IPR036757">
    <property type="entry name" value="TFR-like_dimer_dom_sf"/>
</dbReference>
<evidence type="ECO:0000259" key="4">
    <source>
        <dbReference type="Pfam" id="PF04389"/>
    </source>
</evidence>
<dbReference type="Gene3D" id="3.50.30.30">
    <property type="match status" value="1"/>
</dbReference>
<sequence>MPQEYQRLGTGSSRSRNEEETFPSSPPRYNDIDGNYERNESSSAYMEQFEIEEPVEEQSLLNRAHSFSKKFANNVQTRIIHPVTRMIDPIYEGYKFLQLQYERSILKLGNPLVIKRLLYVLVMMVIVFGISKYGSNDTLSGVTSGFARGKFYDVEKLAGTVGKLIDTKAMKEHLEYFSSIPHMSGSKGDLALARYIEKYMKNNGLHNVEINEFQSFINYPSKKDTFLRLADGSFEATLFEKHNENMEFLSFNPNGLNTVETITTEYLYVNFGRDEDFQRLTEHGVNVKGKILLVKYGGNVPEPNKIFTAAKHEAKAVVFITPKLEASDNAIQRSNVGLTRMASGDILTPGWSSEDGYVSRLSWEKSEITPKIPSIPISWKDGQALVKKLSGGFNFEDGSSGDGNSPSPKLNLKVSDTDRPVHPIWNVVGSIGGREQGEKGVIIGSQRDALCYGTMGCNTGVAAFLELIKIFTSLQRRYQWSPSRSIHFVSFDATDYNLAGSTEWIENRKEPLRKDGYLYIDLSDLVTGDELHINMHPFLKEVLHDALGKVTTGDKTLLSLIESQGGASIENTFMETKNYLPFINLVNMPALEVKYRGKNNQVKNTCYDNFQHFEDSDIDRSMSKHSQLVELIARIVMEFAEAPWIPYNFLDLSDMLNSYEQDLEKYASSITASLTVKPLLHYDGLKRSIALLKDVSSQYHQWVSDWKSFIFESGGLEPPMYSMMRWRWNDNMIDFNSNLLKREIHPKRPGYKNMLFGLPFNAPADDPGEFAWNTMPFIREALSQGDFSRAQEEINLLALALEDAAKSYSNLH</sequence>
<evidence type="ECO:0000256" key="1">
    <source>
        <dbReference type="ARBA" id="ARBA00005634"/>
    </source>
</evidence>
<dbReference type="RefSeq" id="XP_066831877.1">
    <property type="nucleotide sequence ID" value="XM_066975215.1"/>
</dbReference>
<evidence type="ECO:0008006" key="7">
    <source>
        <dbReference type="Google" id="ProtNLM"/>
    </source>
</evidence>
<dbReference type="SUPFAM" id="SSF47672">
    <property type="entry name" value="Transferrin receptor-like dimerisation domain"/>
    <property type="match status" value="1"/>
</dbReference>
<accession>A0ABP0ZU33</accession>
<gene>
    <name evidence="5" type="ORF">LODBEIA_P49390</name>
</gene>
<name>A0ABP0ZU33_9ASCO</name>
<dbReference type="SUPFAM" id="SSF53187">
    <property type="entry name" value="Zn-dependent exopeptidases"/>
    <property type="match status" value="1"/>
</dbReference>
<dbReference type="InterPro" id="IPR007365">
    <property type="entry name" value="TFR-like_dimer_dom"/>
</dbReference>
<evidence type="ECO:0000259" key="3">
    <source>
        <dbReference type="Pfam" id="PF04253"/>
    </source>
</evidence>
<dbReference type="PANTHER" id="PTHR10404:SF72">
    <property type="entry name" value="ZINC METALLOPROTEASE TRE2-RELATED"/>
    <property type="match status" value="1"/>
</dbReference>
<dbReference type="PANTHER" id="PTHR10404">
    <property type="entry name" value="N-ACETYLATED-ALPHA-LINKED ACIDIC DIPEPTIDASE"/>
    <property type="match status" value="1"/>
</dbReference>
<feature type="domain" description="Transferrin receptor-like dimerisation" evidence="3">
    <location>
        <begin position="681"/>
        <end position="807"/>
    </location>
</feature>
<keyword evidence="6" id="KW-1185">Reference proteome</keyword>
<dbReference type="InterPro" id="IPR046450">
    <property type="entry name" value="PA_dom_sf"/>
</dbReference>
<reference evidence="5 6" key="1">
    <citation type="submission" date="2024-03" db="EMBL/GenBank/DDBJ databases">
        <authorList>
            <person name="Brejova B."/>
        </authorList>
    </citation>
    <scope>NUCLEOTIDE SEQUENCE [LARGE SCALE GENOMIC DNA]</scope>
    <source>
        <strain evidence="5 6">CBS 14171</strain>
    </source>
</reference>
<dbReference type="InterPro" id="IPR007484">
    <property type="entry name" value="Peptidase_M28"/>
</dbReference>
<evidence type="ECO:0000313" key="5">
    <source>
        <dbReference type="EMBL" id="CAK9441070.1"/>
    </source>
</evidence>
<dbReference type="Pfam" id="PF04389">
    <property type="entry name" value="Peptidase_M28"/>
    <property type="match status" value="1"/>
</dbReference>
<dbReference type="InterPro" id="IPR039373">
    <property type="entry name" value="Peptidase_M28B"/>
</dbReference>
<dbReference type="Gene3D" id="3.40.630.10">
    <property type="entry name" value="Zn peptidases"/>
    <property type="match status" value="1"/>
</dbReference>
<dbReference type="GeneID" id="92210135"/>
<dbReference type="SUPFAM" id="SSF52025">
    <property type="entry name" value="PA domain"/>
    <property type="match status" value="1"/>
</dbReference>
<dbReference type="EMBL" id="OZ022410">
    <property type="protein sequence ID" value="CAK9441070.1"/>
    <property type="molecule type" value="Genomic_DNA"/>
</dbReference>
<dbReference type="Gene3D" id="1.20.930.40">
    <property type="entry name" value="Transferrin receptor-like, dimerisation domain"/>
    <property type="match status" value="1"/>
</dbReference>
<evidence type="ECO:0000256" key="2">
    <source>
        <dbReference type="SAM" id="MobiDB-lite"/>
    </source>
</evidence>
<organism evidence="5 6">
    <name type="scientific">Lodderomyces beijingensis</name>
    <dbReference type="NCBI Taxonomy" id="1775926"/>
    <lineage>
        <taxon>Eukaryota</taxon>
        <taxon>Fungi</taxon>
        <taxon>Dikarya</taxon>
        <taxon>Ascomycota</taxon>
        <taxon>Saccharomycotina</taxon>
        <taxon>Pichiomycetes</taxon>
        <taxon>Debaryomycetaceae</taxon>
        <taxon>Candida/Lodderomyces clade</taxon>
        <taxon>Lodderomyces</taxon>
    </lineage>
</organism>
<dbReference type="Pfam" id="PF04253">
    <property type="entry name" value="TFR_dimer"/>
    <property type="match status" value="1"/>
</dbReference>
<comment type="similarity">
    <text evidence="1">Belongs to the peptidase M28 family. M28B subfamily.</text>
</comment>
<evidence type="ECO:0000313" key="6">
    <source>
        <dbReference type="Proteomes" id="UP001497383"/>
    </source>
</evidence>
<protein>
    <recommendedName>
        <fullName evidence="7">FXNA-related family protease 1</fullName>
    </recommendedName>
</protein>
<feature type="domain" description="Peptidase M28" evidence="4">
    <location>
        <begin position="426"/>
        <end position="619"/>
    </location>
</feature>
<dbReference type="Proteomes" id="UP001497383">
    <property type="component" value="Chromosome 6"/>
</dbReference>